<dbReference type="InParanoid" id="B3RU12"/>
<dbReference type="Gene3D" id="3.40.50.300">
    <property type="entry name" value="P-loop containing nucleotide triphosphate hydrolases"/>
    <property type="match status" value="1"/>
</dbReference>
<dbReference type="RefSeq" id="XP_002111296.1">
    <property type="nucleotide sequence ID" value="XM_002111260.1"/>
</dbReference>
<dbReference type="PhylomeDB" id="B3RU12"/>
<dbReference type="GeneID" id="6752509"/>
<proteinExistence type="inferred from homology"/>
<feature type="domain" description="Protein kinase" evidence="2">
    <location>
        <begin position="644"/>
        <end position="933"/>
    </location>
</feature>
<keyword evidence="4" id="KW-1185">Reference proteome</keyword>
<dbReference type="InterPro" id="IPR011009">
    <property type="entry name" value="Kinase-like_dom_sf"/>
</dbReference>
<name>B3RU12_TRIAD</name>
<dbReference type="PANTHER" id="PTHR26392">
    <property type="entry name" value="MITOGEN-ACTIVATED PROTEIN KINASE KINASE KINASE 7-RELATED"/>
    <property type="match status" value="1"/>
</dbReference>
<protein>
    <recommendedName>
        <fullName evidence="2">Protein kinase domain-containing protein</fullName>
    </recommendedName>
</protein>
<organism evidence="3 4">
    <name type="scientific">Trichoplax adhaerens</name>
    <name type="common">Trichoplax reptans</name>
    <dbReference type="NCBI Taxonomy" id="10228"/>
    <lineage>
        <taxon>Eukaryota</taxon>
        <taxon>Metazoa</taxon>
        <taxon>Placozoa</taxon>
        <taxon>Uniplacotomia</taxon>
        <taxon>Trichoplacea</taxon>
        <taxon>Trichoplacidae</taxon>
        <taxon>Trichoplax</taxon>
    </lineage>
</organism>
<dbReference type="PROSITE" id="PS50011">
    <property type="entry name" value="PROTEIN_KINASE_DOM"/>
    <property type="match status" value="1"/>
</dbReference>
<dbReference type="SUPFAM" id="SSF56112">
    <property type="entry name" value="Protein kinase-like (PK-like)"/>
    <property type="match status" value="1"/>
</dbReference>
<sequence length="945" mass="110709">MDTFQDVVGSIQHRIHAFNHQISQIYQKIDHLRQINNPVIENLFSIDQEYLHGHSKCNDVQIIITGTPGVGKSSYINQLIDYPLLPTNFSLSNSCIWKIYYSQEPRVIIQNYPVNADKGDNSNCLSQVVQIEINDYQELQAIYKSSIFTKKSDFNCYKIITLYWPLAALKENISVIEITSSLWHLLADKISSVISSSYLALIYILDATLLIDQTIKQINDFRDSIQQLNNGIKSHHIMKSMLFACNKMDLINADRNPMSLSTYATLHDFLSKSWIGSRKQRCYNCISITTTDIAMAAFCKSSIQERLLHINDIFNYQISRENNVKIRNLKEYINSLSQNIQFLQEMVNLKMNHDPTYEINSENFRLRLCELESKLKKPTRKLLNELMSSSNQIQRMEMIILDYCRKDQVHADLFHWQECDFHDFCWFQDMYSYAQNKVATKLLKKINESENIDQLLMQWRHDVLDDIRLYFNPFSAVKDQYKQQQDDHQNLSEWMKDQIHHWKDELPTLFQAMTIPAMLSFDCGYLGLATVTVYFIYNAYNIKPRLMQVLQATSHKMFHDLVSSPIIHLVRREQDKLLQQQLDSHLISHIEATLKAYEQIYRDISDDDMSHSIISSFKSILPQIQLIHQNLKVLDILYIEKFEFSSLDVMDYQTFPDHFVRDSDPRLLKCRIQHQHYRQLDVHLRHYNYQIEESNVDEILTLSQSLRKMDHQNVGKLQGILKHIHLTHCHLYFTYPSTACTLREFLNGSSDCIPAHYSSDFTKQLSAYQSMLSLATDICQGLAYIHERGFIHCHLTLDYVLLTSTCTAVICDIGSPKVENWIFDIETLSHYQLKLMQYMAPEILHRQIHNGRSDIYSFGLLLWEMWYGLSIDCHIENQSQTSRSNIIEMILQQPPPSLDITPIPEETFRIFVAQCLYAQPELRPSIQVCQQILYELRRRACTSDS</sequence>
<reference evidence="3 4" key="1">
    <citation type="journal article" date="2008" name="Nature">
        <title>The Trichoplax genome and the nature of placozoans.</title>
        <authorList>
            <person name="Srivastava M."/>
            <person name="Begovic E."/>
            <person name="Chapman J."/>
            <person name="Putnam N.H."/>
            <person name="Hellsten U."/>
            <person name="Kawashima T."/>
            <person name="Kuo A."/>
            <person name="Mitros T."/>
            <person name="Salamov A."/>
            <person name="Carpenter M.L."/>
            <person name="Signorovitch A.Y."/>
            <person name="Moreno M.A."/>
            <person name="Kamm K."/>
            <person name="Grimwood J."/>
            <person name="Schmutz J."/>
            <person name="Shapiro H."/>
            <person name="Grigoriev I.V."/>
            <person name="Buss L.W."/>
            <person name="Schierwater B."/>
            <person name="Dellaporta S.L."/>
            <person name="Rokhsar D.S."/>
        </authorList>
    </citation>
    <scope>NUCLEOTIDE SEQUENCE [LARGE SCALE GENOMIC DNA]</scope>
    <source>
        <strain evidence="3 4">Grell-BS-1999</strain>
    </source>
</reference>
<gene>
    <name evidence="3" type="ORF">TRIADDRAFT_55120</name>
</gene>
<dbReference type="GO" id="GO:0005524">
    <property type="term" value="F:ATP binding"/>
    <property type="evidence" value="ECO:0007669"/>
    <property type="project" value="InterPro"/>
</dbReference>
<dbReference type="GO" id="GO:0004672">
    <property type="term" value="F:protein kinase activity"/>
    <property type="evidence" value="ECO:0007669"/>
    <property type="project" value="InterPro"/>
</dbReference>
<evidence type="ECO:0000313" key="3">
    <source>
        <dbReference type="EMBL" id="EDV25263.1"/>
    </source>
</evidence>
<dbReference type="KEGG" id="tad:TRIADDRAFT_55120"/>
<dbReference type="STRING" id="10228.B3RU12"/>
<dbReference type="EMBL" id="DS985244">
    <property type="protein sequence ID" value="EDV25263.1"/>
    <property type="molecule type" value="Genomic_DNA"/>
</dbReference>
<evidence type="ECO:0000313" key="4">
    <source>
        <dbReference type="Proteomes" id="UP000009022"/>
    </source>
</evidence>
<dbReference type="CTD" id="6752509"/>
<dbReference type="AlphaFoldDB" id="B3RU12"/>
<evidence type="ECO:0000256" key="1">
    <source>
        <dbReference type="ARBA" id="ARBA00008171"/>
    </source>
</evidence>
<accession>B3RU12</accession>
<dbReference type="InterPro" id="IPR001245">
    <property type="entry name" value="Ser-Thr/Tyr_kinase_cat_dom"/>
</dbReference>
<dbReference type="Gene3D" id="1.10.510.10">
    <property type="entry name" value="Transferase(Phosphotransferase) domain 1"/>
    <property type="match status" value="1"/>
</dbReference>
<evidence type="ECO:0000259" key="2">
    <source>
        <dbReference type="PROSITE" id="PS50011"/>
    </source>
</evidence>
<dbReference type="OrthoDB" id="4062651at2759"/>
<dbReference type="eggNOG" id="KOG0192">
    <property type="taxonomic scope" value="Eukaryota"/>
</dbReference>
<dbReference type="Proteomes" id="UP000009022">
    <property type="component" value="Unassembled WGS sequence"/>
</dbReference>
<comment type="similarity">
    <text evidence="1">Belongs to the protein kinase superfamily. TKL Ser/Thr protein kinase family. ROCO subfamily.</text>
</comment>
<dbReference type="InterPro" id="IPR000719">
    <property type="entry name" value="Prot_kinase_dom"/>
</dbReference>
<dbReference type="Pfam" id="PF07714">
    <property type="entry name" value="PK_Tyr_Ser-Thr"/>
    <property type="match status" value="1"/>
</dbReference>
<dbReference type="InterPro" id="IPR027417">
    <property type="entry name" value="P-loop_NTPase"/>
</dbReference>
<dbReference type="HOGENOM" id="CLU_297242_0_0_1"/>
<dbReference type="SUPFAM" id="SSF52540">
    <property type="entry name" value="P-loop containing nucleoside triphosphate hydrolases"/>
    <property type="match status" value="1"/>
</dbReference>
<dbReference type="PANTHER" id="PTHR26392:SF92">
    <property type="entry name" value="PROTEIN KINASE DOMAIN-CONTAINING PROTEIN"/>
    <property type="match status" value="1"/>
</dbReference>